<dbReference type="RefSeq" id="WP_189349604.1">
    <property type="nucleotide sequence ID" value="NZ_BMXK01000006.1"/>
</dbReference>
<proteinExistence type="predicted"/>
<gene>
    <name evidence="1" type="ORF">GCM10008096_15760</name>
</gene>
<protein>
    <submittedName>
        <fullName evidence="1">Uncharacterized protein</fullName>
    </submittedName>
</protein>
<sequence>MTSWDIRVAASRAAITGARTDIQTMAAQTPSLDARITEAAHSTKSPEIAAALELLHRDHLDPVLSAAESIALNACDRTDDVIDYHVAGDEEMRQVAENAATTAANAQGF</sequence>
<dbReference type="InterPro" id="IPR045436">
    <property type="entry name" value="DUF6507"/>
</dbReference>
<organism evidence="1 2">
    <name type="scientific">Zhihengliuella salsuginis</name>
    <dbReference type="NCBI Taxonomy" id="578222"/>
    <lineage>
        <taxon>Bacteria</taxon>
        <taxon>Bacillati</taxon>
        <taxon>Actinomycetota</taxon>
        <taxon>Actinomycetes</taxon>
        <taxon>Micrococcales</taxon>
        <taxon>Micrococcaceae</taxon>
        <taxon>Zhihengliuella</taxon>
    </lineage>
</organism>
<name>A0ABQ3GJD9_9MICC</name>
<keyword evidence="2" id="KW-1185">Reference proteome</keyword>
<evidence type="ECO:0000313" key="2">
    <source>
        <dbReference type="Proteomes" id="UP000642819"/>
    </source>
</evidence>
<evidence type="ECO:0000313" key="1">
    <source>
        <dbReference type="EMBL" id="GHD06143.1"/>
    </source>
</evidence>
<reference evidence="2" key="1">
    <citation type="journal article" date="2019" name="Int. J. Syst. Evol. Microbiol.">
        <title>The Global Catalogue of Microorganisms (GCM) 10K type strain sequencing project: providing services to taxonomists for standard genome sequencing and annotation.</title>
        <authorList>
            <consortium name="The Broad Institute Genomics Platform"/>
            <consortium name="The Broad Institute Genome Sequencing Center for Infectious Disease"/>
            <person name="Wu L."/>
            <person name="Ma J."/>
        </authorList>
    </citation>
    <scope>NUCLEOTIDE SEQUENCE [LARGE SCALE GENOMIC DNA]</scope>
    <source>
        <strain evidence="2">KCTC 19466</strain>
    </source>
</reference>
<dbReference type="EMBL" id="BMXK01000006">
    <property type="protein sequence ID" value="GHD06143.1"/>
    <property type="molecule type" value="Genomic_DNA"/>
</dbReference>
<comment type="caution">
    <text evidence="1">The sequence shown here is derived from an EMBL/GenBank/DDBJ whole genome shotgun (WGS) entry which is preliminary data.</text>
</comment>
<dbReference type="Pfam" id="PF20117">
    <property type="entry name" value="DUF6507"/>
    <property type="match status" value="1"/>
</dbReference>
<dbReference type="Proteomes" id="UP000642819">
    <property type="component" value="Unassembled WGS sequence"/>
</dbReference>
<accession>A0ABQ3GJD9</accession>